<proteinExistence type="predicted"/>
<gene>
    <name evidence="2" type="ORF">Prudu_006642</name>
</gene>
<protein>
    <submittedName>
        <fullName evidence="2">BON association protein 2</fullName>
    </submittedName>
</protein>
<organism evidence="2">
    <name type="scientific">Prunus dulcis</name>
    <name type="common">Almond</name>
    <name type="synonym">Amygdalus dulcis</name>
    <dbReference type="NCBI Taxonomy" id="3755"/>
    <lineage>
        <taxon>Eukaryota</taxon>
        <taxon>Viridiplantae</taxon>
        <taxon>Streptophyta</taxon>
        <taxon>Embryophyta</taxon>
        <taxon>Tracheophyta</taxon>
        <taxon>Spermatophyta</taxon>
        <taxon>Magnoliopsida</taxon>
        <taxon>eudicotyledons</taxon>
        <taxon>Gunneridae</taxon>
        <taxon>Pentapetalae</taxon>
        <taxon>rosids</taxon>
        <taxon>fabids</taxon>
        <taxon>Rosales</taxon>
        <taxon>Rosaceae</taxon>
        <taxon>Amygdaloideae</taxon>
        <taxon>Amygdaleae</taxon>
        <taxon>Prunus</taxon>
    </lineage>
</organism>
<sequence length="162" mass="18441">QFTKHLTSTFHNHGNNVPEARNQSHIRRELAIRSKTHQEKRLCDCPGRKGQPVSHHVHRHRRRRLPQMEREACARLAIACEVLHGGDSMQDFLRSQDDWNGKDSGVGFRGRVPELKACATTSSHSSMGFQVADSSFAAVAWRLEFPFGTGRIRKIIEEKGFD</sequence>
<dbReference type="AlphaFoldDB" id="A0A4Y1R083"/>
<evidence type="ECO:0000313" key="2">
    <source>
        <dbReference type="EMBL" id="BBG97495.1"/>
    </source>
</evidence>
<accession>A0A4Y1R083</accession>
<feature type="compositionally biased region" description="Polar residues" evidence="1">
    <location>
        <begin position="1"/>
        <end position="15"/>
    </location>
</feature>
<reference evidence="2" key="1">
    <citation type="journal article" date="2019" name="Science">
        <title>Mutation of a bHLH transcription factor allowed almond domestication.</title>
        <authorList>
            <person name="Sanchez-Perez R."/>
            <person name="Pavan S."/>
            <person name="Mazzeo R."/>
            <person name="Moldovan C."/>
            <person name="Aiese Cigliano R."/>
            <person name="Del Cueto J."/>
            <person name="Ricciardi F."/>
            <person name="Lotti C."/>
            <person name="Ricciardi L."/>
            <person name="Dicenta F."/>
            <person name="Lopez-Marques R.L."/>
            <person name="Lindberg Moller B."/>
        </authorList>
    </citation>
    <scope>NUCLEOTIDE SEQUENCE</scope>
</reference>
<name>A0A4Y1R083_PRUDU</name>
<feature type="non-terminal residue" evidence="2">
    <location>
        <position position="1"/>
    </location>
</feature>
<feature type="region of interest" description="Disordered" evidence="1">
    <location>
        <begin position="1"/>
        <end position="22"/>
    </location>
</feature>
<evidence type="ECO:0000256" key="1">
    <source>
        <dbReference type="SAM" id="MobiDB-lite"/>
    </source>
</evidence>
<dbReference type="EMBL" id="AP019298">
    <property type="protein sequence ID" value="BBG97495.1"/>
    <property type="molecule type" value="Genomic_DNA"/>
</dbReference>